<evidence type="ECO:0000313" key="2">
    <source>
        <dbReference type="Proteomes" id="UP000634136"/>
    </source>
</evidence>
<comment type="caution">
    <text evidence="1">The sequence shown here is derived from an EMBL/GenBank/DDBJ whole genome shotgun (WGS) entry which is preliminary data.</text>
</comment>
<sequence length="67" mass="7512">MGDSGISIANGRWRLEMVRVKARDASDMECSPRRKARCHRFLKYQNCPSLIPSVLGGPHTPPPRPIP</sequence>
<accession>A0A834TQY9</accession>
<organism evidence="1 2">
    <name type="scientific">Senna tora</name>
    <dbReference type="NCBI Taxonomy" id="362788"/>
    <lineage>
        <taxon>Eukaryota</taxon>
        <taxon>Viridiplantae</taxon>
        <taxon>Streptophyta</taxon>
        <taxon>Embryophyta</taxon>
        <taxon>Tracheophyta</taxon>
        <taxon>Spermatophyta</taxon>
        <taxon>Magnoliopsida</taxon>
        <taxon>eudicotyledons</taxon>
        <taxon>Gunneridae</taxon>
        <taxon>Pentapetalae</taxon>
        <taxon>rosids</taxon>
        <taxon>fabids</taxon>
        <taxon>Fabales</taxon>
        <taxon>Fabaceae</taxon>
        <taxon>Caesalpinioideae</taxon>
        <taxon>Cassia clade</taxon>
        <taxon>Senna</taxon>
    </lineage>
</organism>
<name>A0A834TQY9_9FABA</name>
<protein>
    <submittedName>
        <fullName evidence="1">Uncharacterized protein</fullName>
    </submittedName>
</protein>
<evidence type="ECO:0000313" key="1">
    <source>
        <dbReference type="EMBL" id="KAF7826134.1"/>
    </source>
</evidence>
<dbReference type="EMBL" id="JAAIUW010000006">
    <property type="protein sequence ID" value="KAF7826134.1"/>
    <property type="molecule type" value="Genomic_DNA"/>
</dbReference>
<gene>
    <name evidence="1" type="ORF">G2W53_017298</name>
</gene>
<reference evidence="1" key="1">
    <citation type="submission" date="2020-09" db="EMBL/GenBank/DDBJ databases">
        <title>Genome-Enabled Discovery of Anthraquinone Biosynthesis in Senna tora.</title>
        <authorList>
            <person name="Kang S.-H."/>
            <person name="Pandey R.P."/>
            <person name="Lee C.-M."/>
            <person name="Sim J.-S."/>
            <person name="Jeong J.-T."/>
            <person name="Choi B.-S."/>
            <person name="Jung M."/>
            <person name="Ginzburg D."/>
            <person name="Zhao K."/>
            <person name="Won S.Y."/>
            <person name="Oh T.-J."/>
            <person name="Yu Y."/>
            <person name="Kim N.-H."/>
            <person name="Lee O.R."/>
            <person name="Lee T.-H."/>
            <person name="Bashyal P."/>
            <person name="Kim T.-S."/>
            <person name="Lee W.-H."/>
            <person name="Kawkins C."/>
            <person name="Kim C.-K."/>
            <person name="Kim J.S."/>
            <person name="Ahn B.O."/>
            <person name="Rhee S.Y."/>
            <person name="Sohng J.K."/>
        </authorList>
    </citation>
    <scope>NUCLEOTIDE SEQUENCE</scope>
    <source>
        <tissue evidence="1">Leaf</tissue>
    </source>
</reference>
<keyword evidence="2" id="KW-1185">Reference proteome</keyword>
<dbReference type="Proteomes" id="UP000634136">
    <property type="component" value="Unassembled WGS sequence"/>
</dbReference>
<proteinExistence type="predicted"/>
<dbReference type="AlphaFoldDB" id="A0A834TQY9"/>